<feature type="compositionally biased region" description="Polar residues" evidence="7">
    <location>
        <begin position="1"/>
        <end position="18"/>
    </location>
</feature>
<evidence type="ECO:0000256" key="4">
    <source>
        <dbReference type="ARBA" id="ARBA00023125"/>
    </source>
</evidence>
<keyword evidence="4" id="KW-0238">DNA-binding</keyword>
<evidence type="ECO:0000259" key="8">
    <source>
        <dbReference type="PROSITE" id="PS50217"/>
    </source>
</evidence>
<dbReference type="FunFam" id="1.20.5.170:FF:000019">
    <property type="entry name" value="BZIP family transcription factor"/>
    <property type="match status" value="1"/>
</dbReference>
<dbReference type="InterPro" id="IPR004827">
    <property type="entry name" value="bZIP"/>
</dbReference>
<dbReference type="PANTHER" id="PTHR45693:SF3">
    <property type="entry name" value="TRANSCRIPTION FACTOR TGAL8"/>
    <property type="match status" value="1"/>
</dbReference>
<feature type="region of interest" description="Disordered" evidence="7">
    <location>
        <begin position="1"/>
        <end position="32"/>
    </location>
</feature>
<feature type="compositionally biased region" description="Polar residues" evidence="7">
    <location>
        <begin position="47"/>
        <end position="64"/>
    </location>
</feature>
<accession>A0AAQ3TTY1</accession>
<dbReference type="InterPro" id="IPR046347">
    <property type="entry name" value="bZIP_sf"/>
</dbReference>
<dbReference type="EMBL" id="CP144750">
    <property type="protein sequence ID" value="WVZ79399.1"/>
    <property type="molecule type" value="Genomic_DNA"/>
</dbReference>
<dbReference type="SUPFAM" id="SSF57959">
    <property type="entry name" value="Leucine zipper domain"/>
    <property type="match status" value="1"/>
</dbReference>
<name>A0AAQ3TTY1_PASNO</name>
<evidence type="ECO:0000259" key="9">
    <source>
        <dbReference type="PROSITE" id="PS51806"/>
    </source>
</evidence>
<dbReference type="PROSITE" id="PS00036">
    <property type="entry name" value="BZIP_BASIC"/>
    <property type="match status" value="1"/>
</dbReference>
<dbReference type="Proteomes" id="UP001341281">
    <property type="component" value="Chromosome 06"/>
</dbReference>
<dbReference type="GO" id="GO:0005634">
    <property type="term" value="C:nucleus"/>
    <property type="evidence" value="ECO:0007669"/>
    <property type="project" value="UniProtKB-SubCell"/>
</dbReference>
<dbReference type="Pfam" id="PF00170">
    <property type="entry name" value="bZIP_1"/>
    <property type="match status" value="1"/>
</dbReference>
<evidence type="ECO:0000256" key="3">
    <source>
        <dbReference type="ARBA" id="ARBA00023015"/>
    </source>
</evidence>
<dbReference type="PROSITE" id="PS50217">
    <property type="entry name" value="BZIP"/>
    <property type="match status" value="1"/>
</dbReference>
<dbReference type="InterPro" id="IPR025422">
    <property type="entry name" value="TGA_domain"/>
</dbReference>
<evidence type="ECO:0000313" key="10">
    <source>
        <dbReference type="EMBL" id="WVZ79399.1"/>
    </source>
</evidence>
<evidence type="ECO:0000256" key="2">
    <source>
        <dbReference type="ARBA" id="ARBA00007163"/>
    </source>
</evidence>
<comment type="subcellular location">
    <subcellularLocation>
        <location evidence="1">Nucleus</location>
    </subcellularLocation>
</comment>
<feature type="compositionally biased region" description="Basic and acidic residues" evidence="7">
    <location>
        <begin position="136"/>
        <end position="145"/>
    </location>
</feature>
<protein>
    <submittedName>
        <fullName evidence="10">Uncharacterized protein</fullName>
    </submittedName>
</protein>
<evidence type="ECO:0000256" key="6">
    <source>
        <dbReference type="ARBA" id="ARBA00023242"/>
    </source>
</evidence>
<dbReference type="SMART" id="SM00338">
    <property type="entry name" value="BRLZ"/>
    <property type="match status" value="1"/>
</dbReference>
<keyword evidence="11" id="KW-1185">Reference proteome</keyword>
<keyword evidence="3" id="KW-0805">Transcription regulation</keyword>
<comment type="similarity">
    <text evidence="2">Belongs to the bZIP family.</text>
</comment>
<proteinExistence type="inferred from homology"/>
<evidence type="ECO:0000256" key="5">
    <source>
        <dbReference type="ARBA" id="ARBA00023163"/>
    </source>
</evidence>
<feature type="compositionally biased region" description="Low complexity" evidence="7">
    <location>
        <begin position="76"/>
        <end position="91"/>
    </location>
</feature>
<dbReference type="Pfam" id="PF14144">
    <property type="entry name" value="DOG1"/>
    <property type="match status" value="1"/>
</dbReference>
<feature type="region of interest" description="Disordered" evidence="7">
    <location>
        <begin position="47"/>
        <end position="146"/>
    </location>
</feature>
<dbReference type="GO" id="GO:0006351">
    <property type="term" value="P:DNA-templated transcription"/>
    <property type="evidence" value="ECO:0007669"/>
    <property type="project" value="InterPro"/>
</dbReference>
<dbReference type="PANTHER" id="PTHR45693">
    <property type="entry name" value="TRANSCRIPTION FACTOR TGA9"/>
    <property type="match status" value="1"/>
</dbReference>
<feature type="domain" description="BZIP" evidence="8">
    <location>
        <begin position="142"/>
        <end position="185"/>
    </location>
</feature>
<dbReference type="GO" id="GO:0003700">
    <property type="term" value="F:DNA-binding transcription factor activity"/>
    <property type="evidence" value="ECO:0007669"/>
    <property type="project" value="InterPro"/>
</dbReference>
<dbReference type="Gene3D" id="1.20.5.170">
    <property type="match status" value="1"/>
</dbReference>
<reference evidence="10 11" key="1">
    <citation type="submission" date="2024-02" db="EMBL/GenBank/DDBJ databases">
        <title>High-quality chromosome-scale genome assembly of Pensacola bahiagrass (Paspalum notatum Flugge var. saurae).</title>
        <authorList>
            <person name="Vega J.M."/>
            <person name="Podio M."/>
            <person name="Orjuela J."/>
            <person name="Siena L.A."/>
            <person name="Pessino S.C."/>
            <person name="Combes M.C."/>
            <person name="Mariac C."/>
            <person name="Albertini E."/>
            <person name="Pupilli F."/>
            <person name="Ortiz J.P.A."/>
            <person name="Leblanc O."/>
        </authorList>
    </citation>
    <scope>NUCLEOTIDE SEQUENCE [LARGE SCALE GENOMIC DNA]</scope>
    <source>
        <strain evidence="10">R1</strain>
        <tissue evidence="10">Leaf</tissue>
    </source>
</reference>
<dbReference type="PROSITE" id="PS51806">
    <property type="entry name" value="DOG1"/>
    <property type="match status" value="1"/>
</dbReference>
<gene>
    <name evidence="10" type="ORF">U9M48_026979</name>
</gene>
<evidence type="ECO:0000256" key="1">
    <source>
        <dbReference type="ARBA" id="ARBA00004123"/>
    </source>
</evidence>
<feature type="domain" description="DOG1" evidence="9">
    <location>
        <begin position="204"/>
        <end position="445"/>
    </location>
</feature>
<keyword evidence="6" id="KW-0539">Nucleus</keyword>
<organism evidence="10 11">
    <name type="scientific">Paspalum notatum var. saurae</name>
    <dbReference type="NCBI Taxonomy" id="547442"/>
    <lineage>
        <taxon>Eukaryota</taxon>
        <taxon>Viridiplantae</taxon>
        <taxon>Streptophyta</taxon>
        <taxon>Embryophyta</taxon>
        <taxon>Tracheophyta</taxon>
        <taxon>Spermatophyta</taxon>
        <taxon>Magnoliopsida</taxon>
        <taxon>Liliopsida</taxon>
        <taxon>Poales</taxon>
        <taxon>Poaceae</taxon>
        <taxon>PACMAD clade</taxon>
        <taxon>Panicoideae</taxon>
        <taxon>Andropogonodae</taxon>
        <taxon>Paspaleae</taxon>
        <taxon>Paspalinae</taxon>
        <taxon>Paspalum</taxon>
    </lineage>
</organism>
<sequence length="460" mass="49192">MAYPSTSGMVQPSSSSFHGSMRKDPEGYDMPSDLDQALLLYFDGQQQAKTSIQEQQPQTLNIFPSQPMHIEPSPKVPMASSAAAAQAAGPSKSPPAPSSKAGGGPLSIGKSSKAVIKTEAGKRSGGGTGPSSSDQEGPRTPDPKTLRRLAQNREAARKSRLRKKAYIQQLESGRLRLAHLEQEMQMARTHQGALWGAGTLSPDAALFNLEYERWVGDHSKVVSRLRAAAAEEPQRPDGELRAYVDEAASHYGALMVHKARLAGVDPLHLLSGLWKGAAERCFLWIGGFRPSDLIKVMVRPVEAALAEHQAAGARDVEQAARRAEEALDADLDALLRSLSEVVSSDGPAPAGMYGGGQLYHHHHHPAAADVAAAAGFMGVGSMHMALAMDKVASLGTVLRQADELRMQALQAVRQMMTATQAARCFVAADDYFCRLRTLSTLWATTRTGTPQQVVPRGPAG</sequence>
<keyword evidence="5" id="KW-0804">Transcription</keyword>
<dbReference type="AlphaFoldDB" id="A0AAQ3TTY1"/>
<evidence type="ECO:0000313" key="11">
    <source>
        <dbReference type="Proteomes" id="UP001341281"/>
    </source>
</evidence>
<dbReference type="GO" id="GO:0043565">
    <property type="term" value="F:sequence-specific DNA binding"/>
    <property type="evidence" value="ECO:0007669"/>
    <property type="project" value="InterPro"/>
</dbReference>
<evidence type="ECO:0000256" key="7">
    <source>
        <dbReference type="SAM" id="MobiDB-lite"/>
    </source>
</evidence>